<accession>A0A8J1UZ26</accession>
<proteinExistence type="predicted"/>
<dbReference type="EMBL" id="CAIIXF020000301">
    <property type="protein sequence ID" value="CAH1803180.1"/>
    <property type="molecule type" value="Genomic_DNA"/>
</dbReference>
<feature type="non-terminal residue" evidence="1">
    <location>
        <position position="1"/>
    </location>
</feature>
<name>A0A8J1UZ26_OWEFU</name>
<reference evidence="1" key="1">
    <citation type="submission" date="2022-03" db="EMBL/GenBank/DDBJ databases">
        <authorList>
            <person name="Martin C."/>
        </authorList>
    </citation>
    <scope>NUCLEOTIDE SEQUENCE</scope>
</reference>
<comment type="caution">
    <text evidence="1">The sequence shown here is derived from an EMBL/GenBank/DDBJ whole genome shotgun (WGS) entry which is preliminary data.</text>
</comment>
<gene>
    <name evidence="1" type="ORF">OFUS_LOCUS26793</name>
</gene>
<dbReference type="AlphaFoldDB" id="A0A8J1UZ26"/>
<sequence>RKQKVIMEDVTRFGIKTILIFILICGYLLGLLLFCIQMVTSLSEAQRLEAIDAVVAHHDHLSIGGIALCPFCLIASSYLRLGNILTTLTKIDFSTDVVHIFNWRLSDNRDVAFLTFDQFRDNVFAPIKPYWQVLSIGVLTLAYFYIGYNCLFKHMMDETEFTGYGDNECMSTKPIVSFDGVTTNTKRRLAMEELTIELLKGNIPFCSHSSNLNDITIDNVFLGCLDMALDLRKHQT</sequence>
<protein>
    <submittedName>
        <fullName evidence="1">Uncharacterized protein</fullName>
    </submittedName>
</protein>
<evidence type="ECO:0000313" key="2">
    <source>
        <dbReference type="Proteomes" id="UP000749559"/>
    </source>
</evidence>
<dbReference type="Proteomes" id="UP000749559">
    <property type="component" value="Unassembled WGS sequence"/>
</dbReference>
<evidence type="ECO:0000313" key="1">
    <source>
        <dbReference type="EMBL" id="CAH1803180.1"/>
    </source>
</evidence>
<keyword evidence="2" id="KW-1185">Reference proteome</keyword>
<organism evidence="1 2">
    <name type="scientific">Owenia fusiformis</name>
    <name type="common">Polychaete worm</name>
    <dbReference type="NCBI Taxonomy" id="6347"/>
    <lineage>
        <taxon>Eukaryota</taxon>
        <taxon>Metazoa</taxon>
        <taxon>Spiralia</taxon>
        <taxon>Lophotrochozoa</taxon>
        <taxon>Annelida</taxon>
        <taxon>Polychaeta</taxon>
        <taxon>Sedentaria</taxon>
        <taxon>Canalipalpata</taxon>
        <taxon>Sabellida</taxon>
        <taxon>Oweniida</taxon>
        <taxon>Oweniidae</taxon>
        <taxon>Owenia</taxon>
    </lineage>
</organism>